<gene>
    <name evidence="1" type="ORF">IWW36_000844</name>
</gene>
<dbReference type="AlphaFoldDB" id="A0A9W8IA67"/>
<sequence>MSEAKWPQLEQNQAYKQLVRYLRLLYANQNNRRFAWGITMHGAVFVVALSYCDESQLGFDSTIKWCPTSELWIIECSGYNSHNGAVVKYYARDLVFVAECTFGRHMRGFEASLDPSAVDKPDTFAKDAWPYTSWVLTDKSYDELQIIHNIEALLKTYTVNISGCVMALQSAIFRFAIAGSSDMAGDCTDVVIGPVLVEADAAILTKKAVAEADGDITNEAYNTDESKEVEKSFMLVKCLSFYNIYLNVGQFIKHNFESNVYY</sequence>
<organism evidence="1 2">
    <name type="scientific">Coemansia brasiliensis</name>
    <dbReference type="NCBI Taxonomy" id="2650707"/>
    <lineage>
        <taxon>Eukaryota</taxon>
        <taxon>Fungi</taxon>
        <taxon>Fungi incertae sedis</taxon>
        <taxon>Zoopagomycota</taxon>
        <taxon>Kickxellomycotina</taxon>
        <taxon>Kickxellomycetes</taxon>
        <taxon>Kickxellales</taxon>
        <taxon>Kickxellaceae</taxon>
        <taxon>Coemansia</taxon>
    </lineage>
</organism>
<name>A0A9W8IA67_9FUNG</name>
<comment type="caution">
    <text evidence="1">The sequence shown here is derived from an EMBL/GenBank/DDBJ whole genome shotgun (WGS) entry which is preliminary data.</text>
</comment>
<dbReference type="Proteomes" id="UP001139887">
    <property type="component" value="Unassembled WGS sequence"/>
</dbReference>
<dbReference type="OrthoDB" id="5584477at2759"/>
<accession>A0A9W8IA67</accession>
<protein>
    <submittedName>
        <fullName evidence="1">Uncharacterized protein</fullName>
    </submittedName>
</protein>
<evidence type="ECO:0000313" key="1">
    <source>
        <dbReference type="EMBL" id="KAJ2851699.1"/>
    </source>
</evidence>
<dbReference type="EMBL" id="JANBUW010000009">
    <property type="protein sequence ID" value="KAJ2851699.1"/>
    <property type="molecule type" value="Genomic_DNA"/>
</dbReference>
<proteinExistence type="predicted"/>
<reference evidence="1" key="1">
    <citation type="submission" date="2022-07" db="EMBL/GenBank/DDBJ databases">
        <title>Phylogenomic reconstructions and comparative analyses of Kickxellomycotina fungi.</title>
        <authorList>
            <person name="Reynolds N.K."/>
            <person name="Stajich J.E."/>
            <person name="Barry K."/>
            <person name="Grigoriev I.V."/>
            <person name="Crous P."/>
            <person name="Smith M.E."/>
        </authorList>
    </citation>
    <scope>NUCLEOTIDE SEQUENCE</scope>
    <source>
        <strain evidence="1">NRRL 1566</strain>
    </source>
</reference>
<keyword evidence="2" id="KW-1185">Reference proteome</keyword>
<evidence type="ECO:0000313" key="2">
    <source>
        <dbReference type="Proteomes" id="UP001139887"/>
    </source>
</evidence>